<reference evidence="1" key="1">
    <citation type="submission" date="2020-02" db="EMBL/GenBank/DDBJ databases">
        <authorList>
            <person name="Meier V. D."/>
        </authorList>
    </citation>
    <scope>NUCLEOTIDE SEQUENCE</scope>
    <source>
        <strain evidence="1">AVDCRST_MAG96</strain>
    </source>
</reference>
<protein>
    <submittedName>
        <fullName evidence="1">Uncharacterized protein</fullName>
    </submittedName>
</protein>
<proteinExistence type="predicted"/>
<organism evidence="1">
    <name type="scientific">uncultured Segetibacter sp</name>
    <dbReference type="NCBI Taxonomy" id="481133"/>
    <lineage>
        <taxon>Bacteria</taxon>
        <taxon>Pseudomonadati</taxon>
        <taxon>Bacteroidota</taxon>
        <taxon>Chitinophagia</taxon>
        <taxon>Chitinophagales</taxon>
        <taxon>Chitinophagaceae</taxon>
        <taxon>Segetibacter</taxon>
        <taxon>environmental samples</taxon>
    </lineage>
</organism>
<feature type="non-terminal residue" evidence="1">
    <location>
        <position position="33"/>
    </location>
</feature>
<dbReference type="EMBL" id="CADCVN010000164">
    <property type="protein sequence ID" value="CAA9471369.1"/>
    <property type="molecule type" value="Genomic_DNA"/>
</dbReference>
<name>A0A6J4RP57_9BACT</name>
<evidence type="ECO:0000313" key="1">
    <source>
        <dbReference type="EMBL" id="CAA9471369.1"/>
    </source>
</evidence>
<sequence>TIGIGMLKMGTGITMQNSIPSMTRAKSKNICLD</sequence>
<feature type="non-terminal residue" evidence="1">
    <location>
        <position position="1"/>
    </location>
</feature>
<dbReference type="AlphaFoldDB" id="A0A6J4RP57"/>
<accession>A0A6J4RP57</accession>
<gene>
    <name evidence="1" type="ORF">AVDCRST_MAG96-432</name>
</gene>